<evidence type="ECO:0000256" key="4">
    <source>
        <dbReference type="ARBA" id="ARBA00022989"/>
    </source>
</evidence>
<evidence type="ECO:0000256" key="6">
    <source>
        <dbReference type="ARBA" id="ARBA00023303"/>
    </source>
</evidence>
<dbReference type="GO" id="GO:0140114">
    <property type="term" value="P:cellular detoxification of fluoride"/>
    <property type="evidence" value="ECO:0007669"/>
    <property type="project" value="UniProtKB-UniRule"/>
</dbReference>
<dbReference type="NCBIfam" id="TIGR00494">
    <property type="entry name" value="crcB"/>
    <property type="match status" value="1"/>
</dbReference>
<feature type="binding site" evidence="10">
    <location>
        <position position="77"/>
    </location>
    <ligand>
        <name>Na(+)</name>
        <dbReference type="ChEBI" id="CHEBI:29101"/>
        <note>structural</note>
    </ligand>
</feature>
<dbReference type="InterPro" id="IPR003691">
    <property type="entry name" value="FluC"/>
</dbReference>
<comment type="caution">
    <text evidence="11">The sequence shown here is derived from an EMBL/GenBank/DDBJ whole genome shotgun (WGS) entry which is preliminary data.</text>
</comment>
<evidence type="ECO:0000256" key="2">
    <source>
        <dbReference type="ARBA" id="ARBA00022475"/>
    </source>
</evidence>
<evidence type="ECO:0000256" key="10">
    <source>
        <dbReference type="HAMAP-Rule" id="MF_00454"/>
    </source>
</evidence>
<evidence type="ECO:0000256" key="3">
    <source>
        <dbReference type="ARBA" id="ARBA00022692"/>
    </source>
</evidence>
<dbReference type="HAMAP" id="MF_00454">
    <property type="entry name" value="FluC"/>
    <property type="match status" value="1"/>
</dbReference>
<evidence type="ECO:0000313" key="11">
    <source>
        <dbReference type="EMBL" id="MBA4601100.1"/>
    </source>
</evidence>
<dbReference type="PANTHER" id="PTHR28259">
    <property type="entry name" value="FLUORIDE EXPORT PROTEIN 1-RELATED"/>
    <property type="match status" value="1"/>
</dbReference>
<comment type="catalytic activity">
    <reaction evidence="8">
        <text>fluoride(in) = fluoride(out)</text>
        <dbReference type="Rhea" id="RHEA:76159"/>
        <dbReference type="ChEBI" id="CHEBI:17051"/>
    </reaction>
    <physiologicalReaction direction="left-to-right" evidence="8">
        <dbReference type="Rhea" id="RHEA:76160"/>
    </physiologicalReaction>
</comment>
<proteinExistence type="inferred from homology"/>
<feature type="transmembrane region" description="Helical" evidence="10">
    <location>
        <begin position="94"/>
        <end position="115"/>
    </location>
</feature>
<feature type="binding site" evidence="10">
    <location>
        <position position="74"/>
    </location>
    <ligand>
        <name>Na(+)</name>
        <dbReference type="ChEBI" id="CHEBI:29101"/>
        <note>structural</note>
    </ligand>
</feature>
<reference evidence="11 12" key="1">
    <citation type="submission" date="2020-07" db="EMBL/GenBank/DDBJ databases">
        <title>Thermoactinomyces phylogeny.</title>
        <authorList>
            <person name="Dunlap C."/>
        </authorList>
    </citation>
    <scope>NUCLEOTIDE SEQUENCE [LARGE SCALE GENOMIC DNA]</scope>
    <source>
        <strain evidence="11 12">AMNI-1</strain>
    </source>
</reference>
<keyword evidence="4 10" id="KW-1133">Transmembrane helix</keyword>
<feature type="transmembrane region" description="Helical" evidence="10">
    <location>
        <begin position="6"/>
        <end position="30"/>
    </location>
</feature>
<dbReference type="GO" id="GO:0062054">
    <property type="term" value="F:fluoride channel activity"/>
    <property type="evidence" value="ECO:0007669"/>
    <property type="project" value="UniProtKB-UniRule"/>
</dbReference>
<dbReference type="Proteomes" id="UP000538292">
    <property type="component" value="Unassembled WGS sequence"/>
</dbReference>
<comment type="function">
    <text evidence="9 10">Fluoride-specific ion channel. Important for reducing fluoride concentration in the cell, thus reducing its toxicity.</text>
</comment>
<protein>
    <recommendedName>
        <fullName evidence="10">Fluoride-specific ion channel FluC</fullName>
    </recommendedName>
</protein>
<sequence>MIYWVIGIAGMIGALLRYVVGILFPAGWFWGFPLGTLFVNWIGCFLLSWLMIWSVQVFPLPSWLRTGLGTGLVGSFTTFSTFSVEAVRMIYSGLWRMALLYVFLSLWGGLFFAWIGSRLSTGGKNIEPGEADLL</sequence>
<accession>A0A7W2AR16</accession>
<gene>
    <name evidence="10 11" type="primary">crcB</name>
    <name evidence="10" type="synonym">fluC</name>
    <name evidence="11" type="ORF">H2C83_01900</name>
</gene>
<evidence type="ECO:0000256" key="7">
    <source>
        <dbReference type="ARBA" id="ARBA00035120"/>
    </source>
</evidence>
<evidence type="ECO:0000256" key="9">
    <source>
        <dbReference type="ARBA" id="ARBA00049940"/>
    </source>
</evidence>
<dbReference type="RefSeq" id="WP_181737224.1">
    <property type="nucleotide sequence ID" value="NZ_JACEOL010000004.1"/>
</dbReference>
<dbReference type="Pfam" id="PF02537">
    <property type="entry name" value="CRCB"/>
    <property type="match status" value="1"/>
</dbReference>
<keyword evidence="6 10" id="KW-0407">Ion channel</keyword>
<evidence type="ECO:0000256" key="5">
    <source>
        <dbReference type="ARBA" id="ARBA00023136"/>
    </source>
</evidence>
<feature type="transmembrane region" description="Helical" evidence="10">
    <location>
        <begin position="37"/>
        <end position="56"/>
    </location>
</feature>
<keyword evidence="2 10" id="KW-1003">Cell membrane</keyword>
<comment type="subcellular location">
    <subcellularLocation>
        <location evidence="1 10">Cell membrane</location>
        <topology evidence="1 10">Multi-pass membrane protein</topology>
    </subcellularLocation>
</comment>
<evidence type="ECO:0000256" key="8">
    <source>
        <dbReference type="ARBA" id="ARBA00035585"/>
    </source>
</evidence>
<keyword evidence="10" id="KW-0479">Metal-binding</keyword>
<feature type="transmembrane region" description="Helical" evidence="10">
    <location>
        <begin position="62"/>
        <end position="82"/>
    </location>
</feature>
<keyword evidence="3 10" id="KW-0812">Transmembrane</keyword>
<organism evidence="11 12">
    <name type="scientific">Thermoactinomyces mirandus</name>
    <dbReference type="NCBI Taxonomy" id="2756294"/>
    <lineage>
        <taxon>Bacteria</taxon>
        <taxon>Bacillati</taxon>
        <taxon>Bacillota</taxon>
        <taxon>Bacilli</taxon>
        <taxon>Bacillales</taxon>
        <taxon>Thermoactinomycetaceae</taxon>
        <taxon>Thermoactinomyces</taxon>
    </lineage>
</organism>
<comment type="similarity">
    <text evidence="7 10">Belongs to the fluoride channel Fluc/FEX (TC 1.A.43) family.</text>
</comment>
<dbReference type="GO" id="GO:0005886">
    <property type="term" value="C:plasma membrane"/>
    <property type="evidence" value="ECO:0007669"/>
    <property type="project" value="UniProtKB-SubCell"/>
</dbReference>
<dbReference type="GO" id="GO:0046872">
    <property type="term" value="F:metal ion binding"/>
    <property type="evidence" value="ECO:0007669"/>
    <property type="project" value="UniProtKB-KW"/>
</dbReference>
<keyword evidence="10" id="KW-0915">Sodium</keyword>
<dbReference type="PANTHER" id="PTHR28259:SF1">
    <property type="entry name" value="FLUORIDE EXPORT PROTEIN 1-RELATED"/>
    <property type="match status" value="1"/>
</dbReference>
<evidence type="ECO:0000313" key="12">
    <source>
        <dbReference type="Proteomes" id="UP000538292"/>
    </source>
</evidence>
<keyword evidence="10" id="KW-0406">Ion transport</keyword>
<keyword evidence="12" id="KW-1185">Reference proteome</keyword>
<dbReference type="EMBL" id="JACEOL010000004">
    <property type="protein sequence ID" value="MBA4601100.1"/>
    <property type="molecule type" value="Genomic_DNA"/>
</dbReference>
<name>A0A7W2AR16_9BACL</name>
<keyword evidence="10" id="KW-0813">Transport</keyword>
<keyword evidence="5 10" id="KW-0472">Membrane</keyword>
<dbReference type="AlphaFoldDB" id="A0A7W2AR16"/>
<evidence type="ECO:0000256" key="1">
    <source>
        <dbReference type="ARBA" id="ARBA00004651"/>
    </source>
</evidence>
<comment type="activity regulation">
    <text evidence="10">Na(+) is not transported, but it plays an essential structural role and its presence is essential for fluoride channel function.</text>
</comment>